<protein>
    <submittedName>
        <fullName evidence="1">Uncharacterized protein</fullName>
    </submittedName>
</protein>
<gene>
    <name evidence="1" type="ORF">GCM10023196_069530</name>
</gene>
<keyword evidence="2" id="KW-1185">Reference proteome</keyword>
<dbReference type="InterPro" id="IPR000250">
    <property type="entry name" value="Peptidase_G1"/>
</dbReference>
<evidence type="ECO:0000313" key="1">
    <source>
        <dbReference type="EMBL" id="GAA4633142.1"/>
    </source>
</evidence>
<dbReference type="Gene3D" id="2.60.120.700">
    <property type="entry name" value="Peptidase G1"/>
    <property type="match status" value="1"/>
</dbReference>
<dbReference type="InterPro" id="IPR038656">
    <property type="entry name" value="Peptidase_G1_sf"/>
</dbReference>
<evidence type="ECO:0000313" key="2">
    <source>
        <dbReference type="Proteomes" id="UP001501442"/>
    </source>
</evidence>
<dbReference type="SUPFAM" id="SSF49899">
    <property type="entry name" value="Concanavalin A-like lectins/glucanases"/>
    <property type="match status" value="1"/>
</dbReference>
<accession>A0ABP8UIN0</accession>
<proteinExistence type="predicted"/>
<name>A0ABP8UIN0_9ACTN</name>
<dbReference type="Proteomes" id="UP001501442">
    <property type="component" value="Unassembled WGS sequence"/>
</dbReference>
<dbReference type="Pfam" id="PF01828">
    <property type="entry name" value="Peptidase_A4"/>
    <property type="match status" value="1"/>
</dbReference>
<dbReference type="RefSeq" id="WP_345436122.1">
    <property type="nucleotide sequence ID" value="NZ_BAABHK010000011.1"/>
</dbReference>
<dbReference type="EMBL" id="BAABHK010000011">
    <property type="protein sequence ID" value="GAA4633142.1"/>
    <property type="molecule type" value="Genomic_DNA"/>
</dbReference>
<dbReference type="InterPro" id="IPR013320">
    <property type="entry name" value="ConA-like_dom_sf"/>
</dbReference>
<comment type="caution">
    <text evidence="1">The sequence shown here is derived from an EMBL/GenBank/DDBJ whole genome shotgun (WGS) entry which is preliminary data.</text>
</comment>
<organism evidence="1 2">
    <name type="scientific">Actinoallomurus vinaceus</name>
    <dbReference type="NCBI Taxonomy" id="1080074"/>
    <lineage>
        <taxon>Bacteria</taxon>
        <taxon>Bacillati</taxon>
        <taxon>Actinomycetota</taxon>
        <taxon>Actinomycetes</taxon>
        <taxon>Streptosporangiales</taxon>
        <taxon>Thermomonosporaceae</taxon>
        <taxon>Actinoallomurus</taxon>
    </lineage>
</organism>
<sequence>MKVTVPPHGFNPRTASDEQLHLYGFPPRPASGPARKAWEQRYPSGDIDYVVPTMCAMEGVYHLPSQPRTASSGRSLVDLSPNWSGGVVIKTPNEPAFTAAHVTWVEPKFAAACPGKSGYTIWSGIGGYKVIQGKKWGLLQAGVDNLGGKGPNQDYVFWEALNQSKSATFPEMKVSNLKVTAGDKLTVTTYYDRVDKTVVFQISNLTRKKVVTLGPWIKLKKNPGWYHKVSGYYDGTYAEAIAERPTYGKSYVNLRKPTTGSSIFSAAAFSNSYEGGDFPGYQYKGWTQLTMRNDDGIPLSAPTQFPESKKAKSTGWTNSWKRCS</sequence>
<reference evidence="2" key="1">
    <citation type="journal article" date="2019" name="Int. J. Syst. Evol. Microbiol.">
        <title>The Global Catalogue of Microorganisms (GCM) 10K type strain sequencing project: providing services to taxonomists for standard genome sequencing and annotation.</title>
        <authorList>
            <consortium name="The Broad Institute Genomics Platform"/>
            <consortium name="The Broad Institute Genome Sequencing Center for Infectious Disease"/>
            <person name="Wu L."/>
            <person name="Ma J."/>
        </authorList>
    </citation>
    <scope>NUCLEOTIDE SEQUENCE [LARGE SCALE GENOMIC DNA]</scope>
    <source>
        <strain evidence="2">JCM 17939</strain>
    </source>
</reference>